<comment type="caution">
    <text evidence="1">The sequence shown here is derived from an EMBL/GenBank/DDBJ whole genome shotgun (WGS) entry which is preliminary data.</text>
</comment>
<gene>
    <name evidence="1" type="ORF">AMECASPLE_020393</name>
</gene>
<dbReference type="Proteomes" id="UP001469553">
    <property type="component" value="Unassembled WGS sequence"/>
</dbReference>
<sequence>MKFLFVFSKVSLFAPQIQISRTPETSYQASDDSYSTLDKLLSSCLTSLTRFEPAWPFSNVLRILYSDLVTVKLTTGTTPLNPRQETTPTN</sequence>
<reference evidence="1 2" key="1">
    <citation type="submission" date="2021-06" db="EMBL/GenBank/DDBJ databases">
        <authorList>
            <person name="Palmer J.M."/>
        </authorList>
    </citation>
    <scope>NUCLEOTIDE SEQUENCE [LARGE SCALE GENOMIC DNA]</scope>
    <source>
        <strain evidence="1 2">AS_MEX2019</strain>
        <tissue evidence="1">Muscle</tissue>
    </source>
</reference>
<dbReference type="EMBL" id="JAHRIP010048722">
    <property type="protein sequence ID" value="MEQ2299956.1"/>
    <property type="molecule type" value="Genomic_DNA"/>
</dbReference>
<proteinExistence type="predicted"/>
<accession>A0ABV0Z2X7</accession>
<protein>
    <recommendedName>
        <fullName evidence="3">Secreted protein</fullName>
    </recommendedName>
</protein>
<feature type="non-terminal residue" evidence="1">
    <location>
        <position position="90"/>
    </location>
</feature>
<keyword evidence="2" id="KW-1185">Reference proteome</keyword>
<name>A0ABV0Z2X7_9TELE</name>
<evidence type="ECO:0000313" key="2">
    <source>
        <dbReference type="Proteomes" id="UP001469553"/>
    </source>
</evidence>
<organism evidence="1 2">
    <name type="scientific">Ameca splendens</name>
    <dbReference type="NCBI Taxonomy" id="208324"/>
    <lineage>
        <taxon>Eukaryota</taxon>
        <taxon>Metazoa</taxon>
        <taxon>Chordata</taxon>
        <taxon>Craniata</taxon>
        <taxon>Vertebrata</taxon>
        <taxon>Euteleostomi</taxon>
        <taxon>Actinopterygii</taxon>
        <taxon>Neopterygii</taxon>
        <taxon>Teleostei</taxon>
        <taxon>Neoteleostei</taxon>
        <taxon>Acanthomorphata</taxon>
        <taxon>Ovalentaria</taxon>
        <taxon>Atherinomorphae</taxon>
        <taxon>Cyprinodontiformes</taxon>
        <taxon>Goodeidae</taxon>
        <taxon>Ameca</taxon>
    </lineage>
</organism>
<evidence type="ECO:0008006" key="3">
    <source>
        <dbReference type="Google" id="ProtNLM"/>
    </source>
</evidence>
<evidence type="ECO:0000313" key="1">
    <source>
        <dbReference type="EMBL" id="MEQ2299956.1"/>
    </source>
</evidence>